<reference evidence="2" key="1">
    <citation type="submission" date="2017-09" db="EMBL/GenBank/DDBJ databases">
        <authorList>
            <person name="Varghese N."/>
            <person name="Submissions S."/>
        </authorList>
    </citation>
    <scope>NUCLEOTIDE SEQUENCE [LARGE SCALE GENOMIC DNA]</scope>
    <source>
        <strain evidence="2">DSM 15103</strain>
    </source>
</reference>
<proteinExistence type="predicted"/>
<gene>
    <name evidence="1" type="ORF">SAMN06265182_1483</name>
</gene>
<keyword evidence="2" id="KW-1185">Reference proteome</keyword>
<dbReference type="EMBL" id="OBEI01000006">
    <property type="protein sequence ID" value="SNZ09121.1"/>
    <property type="molecule type" value="Genomic_DNA"/>
</dbReference>
<accession>A0A285NNC0</accession>
<dbReference type="RefSeq" id="WP_097000648.1">
    <property type="nucleotide sequence ID" value="NZ_OBEI01000006.1"/>
</dbReference>
<evidence type="ECO:0000313" key="2">
    <source>
        <dbReference type="Proteomes" id="UP000219036"/>
    </source>
</evidence>
<dbReference type="Proteomes" id="UP000219036">
    <property type="component" value="Unassembled WGS sequence"/>
</dbReference>
<organism evidence="1 2">
    <name type="scientific">Persephonella hydrogeniphila</name>
    <dbReference type="NCBI Taxonomy" id="198703"/>
    <lineage>
        <taxon>Bacteria</taxon>
        <taxon>Pseudomonadati</taxon>
        <taxon>Aquificota</taxon>
        <taxon>Aquificia</taxon>
        <taxon>Aquificales</taxon>
        <taxon>Hydrogenothermaceae</taxon>
        <taxon>Persephonella</taxon>
    </lineage>
</organism>
<name>A0A285NNC0_9AQUI</name>
<dbReference type="AlphaFoldDB" id="A0A285NNC0"/>
<evidence type="ECO:0000313" key="1">
    <source>
        <dbReference type="EMBL" id="SNZ09121.1"/>
    </source>
</evidence>
<sequence>MRKYIPERKNLFIFASYPKILEIESSYLIVGNEENLFKVSFSDIENVFTIYTFPVWLKHRLMVENLNIFHLDSYGNIKEIKLSKTSQKNILLDENLTLRLLMYKAKTINNLFSTSEAEELLGFSLRKGIPLHQINKYLDFIPEAILMDILRLNYRLTEKRARDISKTVMSLTDNIVPLSFYSKLFEYSLLPDSGFLNEDFPSLSRDLTEIPRLRFKKKIIHLFQTYFFDRKDLSEEYFPKTTIKILKQLSTYFFYGNRFKRMKNIYYYMEAYKRNRLHEVFDCL</sequence>
<protein>
    <submittedName>
        <fullName evidence="1">Uncharacterized protein</fullName>
    </submittedName>
</protein>